<evidence type="ECO:0000313" key="10">
    <source>
        <dbReference type="Proteomes" id="UP000238217"/>
    </source>
</evidence>
<evidence type="ECO:0000259" key="8">
    <source>
        <dbReference type="Pfam" id="PF00296"/>
    </source>
</evidence>
<sequence length="468" mass="51005">MTKQMHFGAFEVYGPQVGGTLSWPHELSDQINFADTEHWIEVARILEEGGFDFLFFADGYGYPMIGEDISDVAVERGINFSGYDPAMIIPVLAQHTTSLGFVVTASTGMDHPVQLARRFATLDQLTGGRIGWNIVTGASQNAVAKLLGHTEMLPHDTRYAMASEYVEIAAKYLEQGWDDDAVRADRRTGQYLRREGIHRVDYAGEHYRSSGYFTAPPTPQRTPVLFQAGTSPKGRAFAAAHAECVFVQATTPAHTAANIADIRAQAVQAGRDPQGLKIMAGLTVFVAADESTAVQLQEEFLAMQTDEIAATLYAGNTGIDLLALDPERTLHQVFDGDAGPAGQMGISNIERFLGGDGAPAPTVREILDDLRGRGTRGFTVVGTGEQVADQLQALVEQTDLDGFLLEPVYDPRDLRAFSELVMPVLRQRGLLPVKHQNVTLRERIREQPGARLGADHPIPEVRPAPQGV</sequence>
<dbReference type="Gene3D" id="3.20.20.30">
    <property type="entry name" value="Luciferase-like domain"/>
    <property type="match status" value="1"/>
</dbReference>
<dbReference type="InterPro" id="IPR051260">
    <property type="entry name" value="Diverse_substr_monoxygenases"/>
</dbReference>
<evidence type="ECO:0000256" key="1">
    <source>
        <dbReference type="ARBA" id="ARBA00022630"/>
    </source>
</evidence>
<evidence type="ECO:0000256" key="7">
    <source>
        <dbReference type="SAM" id="MobiDB-lite"/>
    </source>
</evidence>
<dbReference type="PANTHER" id="PTHR30011:SF16">
    <property type="entry name" value="C2H2 FINGER DOMAIN TRANSCRIPTION FACTOR (EUROFUNG)-RELATED"/>
    <property type="match status" value="1"/>
</dbReference>
<organism evidence="9 10">
    <name type="scientific">Nesterenkonia sandarakina</name>
    <dbReference type="NCBI Taxonomy" id="272918"/>
    <lineage>
        <taxon>Bacteria</taxon>
        <taxon>Bacillati</taxon>
        <taxon>Actinomycetota</taxon>
        <taxon>Actinomycetes</taxon>
        <taxon>Micrococcales</taxon>
        <taxon>Micrococcaceae</taxon>
        <taxon>Nesterenkonia</taxon>
    </lineage>
</organism>
<evidence type="ECO:0000313" key="9">
    <source>
        <dbReference type="EMBL" id="PRZ14939.1"/>
    </source>
</evidence>
<feature type="binding site" evidence="6">
    <location>
        <position position="159"/>
    </location>
    <ligand>
        <name>FMN</name>
        <dbReference type="ChEBI" id="CHEBI:58210"/>
    </ligand>
</feature>
<keyword evidence="3" id="KW-0560">Oxidoreductase</keyword>
<dbReference type="SUPFAM" id="SSF51679">
    <property type="entry name" value="Bacterial luciferase-like"/>
    <property type="match status" value="1"/>
</dbReference>
<evidence type="ECO:0000256" key="5">
    <source>
        <dbReference type="ARBA" id="ARBA00033748"/>
    </source>
</evidence>
<dbReference type="PANTHER" id="PTHR30011">
    <property type="entry name" value="ALKANESULFONATE MONOOXYGENASE-RELATED"/>
    <property type="match status" value="1"/>
</dbReference>
<feature type="domain" description="Luciferase-like" evidence="8">
    <location>
        <begin position="34"/>
        <end position="397"/>
    </location>
</feature>
<feature type="compositionally biased region" description="Basic and acidic residues" evidence="7">
    <location>
        <begin position="445"/>
        <end position="459"/>
    </location>
</feature>
<accession>A0A2T0YIH8</accession>
<dbReference type="RefSeq" id="WP_106123225.1">
    <property type="nucleotide sequence ID" value="NZ_PVTY01000010.1"/>
</dbReference>
<dbReference type="InterPro" id="IPR011251">
    <property type="entry name" value="Luciferase-like_dom"/>
</dbReference>
<protein>
    <submittedName>
        <fullName evidence="9">FMN-dependent oxidoreductase (Nitrilotriacetate monooxygenase family)</fullName>
    </submittedName>
</protein>
<comment type="caution">
    <text evidence="9">The sequence shown here is derived from an EMBL/GenBank/DDBJ whole genome shotgun (WGS) entry which is preliminary data.</text>
</comment>
<evidence type="ECO:0000256" key="3">
    <source>
        <dbReference type="ARBA" id="ARBA00023002"/>
    </source>
</evidence>
<dbReference type="GO" id="GO:0004497">
    <property type="term" value="F:monooxygenase activity"/>
    <property type="evidence" value="ECO:0007669"/>
    <property type="project" value="UniProtKB-KW"/>
</dbReference>
<reference evidence="9 10" key="1">
    <citation type="submission" date="2018-03" db="EMBL/GenBank/DDBJ databases">
        <title>Comparative analysis of microorganisms from saline springs in Andes Mountain Range, Colombia.</title>
        <authorList>
            <person name="Rubin E."/>
        </authorList>
    </citation>
    <scope>NUCLEOTIDE SEQUENCE [LARGE SCALE GENOMIC DNA]</scope>
    <source>
        <strain evidence="9 10">CG 35</strain>
    </source>
</reference>
<name>A0A2T0YIH8_9MICC</name>
<keyword evidence="1 6" id="KW-0285">Flavoprotein</keyword>
<keyword evidence="4 9" id="KW-0503">Monooxygenase</keyword>
<evidence type="ECO:0000256" key="2">
    <source>
        <dbReference type="ARBA" id="ARBA00022643"/>
    </source>
</evidence>
<dbReference type="InterPro" id="IPR036661">
    <property type="entry name" value="Luciferase-like_sf"/>
</dbReference>
<dbReference type="GO" id="GO:0016705">
    <property type="term" value="F:oxidoreductase activity, acting on paired donors, with incorporation or reduction of molecular oxygen"/>
    <property type="evidence" value="ECO:0007669"/>
    <property type="project" value="InterPro"/>
</dbReference>
<proteinExistence type="inferred from homology"/>
<keyword evidence="2 6" id="KW-0288">FMN</keyword>
<feature type="region of interest" description="Disordered" evidence="7">
    <location>
        <begin position="445"/>
        <end position="468"/>
    </location>
</feature>
<comment type="similarity">
    <text evidence="5">Belongs to the NtaA/SnaA/DszA monooxygenase family.</text>
</comment>
<dbReference type="AlphaFoldDB" id="A0A2T0YIH8"/>
<dbReference type="InterPro" id="IPR016215">
    <property type="entry name" value="NTA_MOA"/>
</dbReference>
<dbReference type="NCBIfam" id="TIGR03860">
    <property type="entry name" value="FMN_nitrolo"/>
    <property type="match status" value="1"/>
</dbReference>
<feature type="binding site" evidence="6">
    <location>
        <position position="231"/>
    </location>
    <ligand>
        <name>FMN</name>
        <dbReference type="ChEBI" id="CHEBI:58210"/>
    </ligand>
</feature>
<dbReference type="Proteomes" id="UP000238217">
    <property type="component" value="Unassembled WGS sequence"/>
</dbReference>
<feature type="binding site" evidence="6">
    <location>
        <position position="155"/>
    </location>
    <ligand>
        <name>FMN</name>
        <dbReference type="ChEBI" id="CHEBI:58210"/>
    </ligand>
</feature>
<feature type="binding site" evidence="6">
    <location>
        <position position="58"/>
    </location>
    <ligand>
        <name>FMN</name>
        <dbReference type="ChEBI" id="CHEBI:58210"/>
    </ligand>
</feature>
<dbReference type="PIRSF" id="PIRSF000337">
    <property type="entry name" value="NTA_MOA"/>
    <property type="match status" value="1"/>
</dbReference>
<dbReference type="EMBL" id="PVTY01000010">
    <property type="protein sequence ID" value="PRZ14939.1"/>
    <property type="molecule type" value="Genomic_DNA"/>
</dbReference>
<dbReference type="OrthoDB" id="3265338at2"/>
<gene>
    <name evidence="9" type="ORF">BCL67_11038</name>
</gene>
<evidence type="ECO:0000256" key="4">
    <source>
        <dbReference type="ARBA" id="ARBA00023033"/>
    </source>
</evidence>
<feature type="binding site" evidence="6">
    <location>
        <position position="104"/>
    </location>
    <ligand>
        <name>FMN</name>
        <dbReference type="ChEBI" id="CHEBI:58210"/>
    </ligand>
</feature>
<keyword evidence="10" id="KW-1185">Reference proteome</keyword>
<evidence type="ECO:0000256" key="6">
    <source>
        <dbReference type="PIRSR" id="PIRSR000337-1"/>
    </source>
</evidence>
<dbReference type="Pfam" id="PF00296">
    <property type="entry name" value="Bac_luciferase"/>
    <property type="match status" value="1"/>
</dbReference>